<dbReference type="Proteomes" id="UP000316096">
    <property type="component" value="Unassembled WGS sequence"/>
</dbReference>
<accession>A0A543CHX0</accession>
<evidence type="ECO:0000313" key="1">
    <source>
        <dbReference type="EMBL" id="TQL96620.1"/>
    </source>
</evidence>
<name>A0A543CHX0_9ACTN</name>
<keyword evidence="2" id="KW-1185">Reference proteome</keyword>
<dbReference type="InterPro" id="IPR046267">
    <property type="entry name" value="DUF6300"/>
</dbReference>
<dbReference type="RefSeq" id="WP_141955457.1">
    <property type="nucleotide sequence ID" value="NZ_VFOZ01000001.1"/>
</dbReference>
<dbReference type="OrthoDB" id="3538861at2"/>
<protein>
    <submittedName>
        <fullName evidence="1">Uncharacterized protein</fullName>
    </submittedName>
</protein>
<dbReference type="Pfam" id="PF19817">
    <property type="entry name" value="DUF6300"/>
    <property type="match status" value="1"/>
</dbReference>
<organism evidence="1 2">
    <name type="scientific">Actinoallomurus bryophytorum</name>
    <dbReference type="NCBI Taxonomy" id="1490222"/>
    <lineage>
        <taxon>Bacteria</taxon>
        <taxon>Bacillati</taxon>
        <taxon>Actinomycetota</taxon>
        <taxon>Actinomycetes</taxon>
        <taxon>Streptosporangiales</taxon>
        <taxon>Thermomonosporaceae</taxon>
        <taxon>Actinoallomurus</taxon>
    </lineage>
</organism>
<gene>
    <name evidence="1" type="ORF">FB559_2159</name>
</gene>
<comment type="caution">
    <text evidence="1">The sequence shown here is derived from an EMBL/GenBank/DDBJ whole genome shotgun (WGS) entry which is preliminary data.</text>
</comment>
<sequence>MSGSNSLALVTGPVRACPVCGGEILAALQVPNGWTTEGGKQVRGTSEVLLCERCDRDDPVTGPIVVFFTVHEQATADQADELAALLQRWADHAVARRPDLQALDAEVDAWYRGEL</sequence>
<dbReference type="AlphaFoldDB" id="A0A543CHX0"/>
<reference evidence="1 2" key="1">
    <citation type="submission" date="2019-06" db="EMBL/GenBank/DDBJ databases">
        <title>Sequencing the genomes of 1000 actinobacteria strains.</title>
        <authorList>
            <person name="Klenk H.-P."/>
        </authorList>
    </citation>
    <scope>NUCLEOTIDE SEQUENCE [LARGE SCALE GENOMIC DNA]</scope>
    <source>
        <strain evidence="1 2">DSM 102200</strain>
    </source>
</reference>
<proteinExistence type="predicted"/>
<dbReference type="EMBL" id="VFOZ01000001">
    <property type="protein sequence ID" value="TQL96620.1"/>
    <property type="molecule type" value="Genomic_DNA"/>
</dbReference>
<evidence type="ECO:0000313" key="2">
    <source>
        <dbReference type="Proteomes" id="UP000316096"/>
    </source>
</evidence>